<gene>
    <name evidence="3" type="ORF">CDV52_00500</name>
    <name evidence="2" type="ORF">CDV53_03035</name>
</gene>
<feature type="chain" id="PRO_5011232004" description="VPLPA-CTERM sorting domain-containing protein" evidence="1">
    <location>
        <begin position="21"/>
        <end position="261"/>
    </location>
</feature>
<protein>
    <recommendedName>
        <fullName evidence="6">VPLPA-CTERM sorting domain-containing protein</fullName>
    </recommendedName>
</protein>
<evidence type="ECO:0000313" key="5">
    <source>
        <dbReference type="Proteomes" id="UP000214673"/>
    </source>
</evidence>
<dbReference type="RefSeq" id="WP_035743236.1">
    <property type="nucleotide sequence ID" value="NZ_CALUEG010000007.1"/>
</dbReference>
<accession>A0A212AYH0</accession>
<organism evidence="3 4">
    <name type="scientific">Haematobacter missouriensis</name>
    <dbReference type="NCBI Taxonomy" id="366616"/>
    <lineage>
        <taxon>Bacteria</taxon>
        <taxon>Pseudomonadati</taxon>
        <taxon>Pseudomonadota</taxon>
        <taxon>Alphaproteobacteria</taxon>
        <taxon>Rhodobacterales</taxon>
        <taxon>Paracoccaceae</taxon>
        <taxon>Haematobacter</taxon>
    </lineage>
</organism>
<proteinExistence type="predicted"/>
<dbReference type="AlphaFoldDB" id="A0A212AYH0"/>
<evidence type="ECO:0000313" key="2">
    <source>
        <dbReference type="EMBL" id="OWJ78644.1"/>
    </source>
</evidence>
<name>A0A212AYH0_9RHOB</name>
<evidence type="ECO:0000256" key="1">
    <source>
        <dbReference type="SAM" id="SignalP"/>
    </source>
</evidence>
<feature type="signal peptide" evidence="1">
    <location>
        <begin position="1"/>
        <end position="20"/>
    </location>
</feature>
<comment type="caution">
    <text evidence="3">The sequence shown here is derived from an EMBL/GenBank/DDBJ whole genome shotgun (WGS) entry which is preliminary data.</text>
</comment>
<evidence type="ECO:0000313" key="3">
    <source>
        <dbReference type="EMBL" id="OWJ86476.1"/>
    </source>
</evidence>
<dbReference type="EMBL" id="NIPX01000001">
    <property type="protein sequence ID" value="OWJ86476.1"/>
    <property type="molecule type" value="Genomic_DNA"/>
</dbReference>
<keyword evidence="5" id="KW-1185">Reference proteome</keyword>
<evidence type="ECO:0000313" key="4">
    <source>
        <dbReference type="Proteomes" id="UP000196640"/>
    </source>
</evidence>
<dbReference type="EMBL" id="NIPV01000010">
    <property type="protein sequence ID" value="OWJ78644.1"/>
    <property type="molecule type" value="Genomic_DNA"/>
</dbReference>
<keyword evidence="1" id="KW-0732">Signal</keyword>
<dbReference type="Proteomes" id="UP000214673">
    <property type="component" value="Unassembled WGS sequence"/>
</dbReference>
<dbReference type="Proteomes" id="UP000196640">
    <property type="component" value="Unassembled WGS sequence"/>
</dbReference>
<reference evidence="4 5" key="1">
    <citation type="submission" date="2016-11" db="EMBL/GenBank/DDBJ databases">
        <title>Comparison of Traditional DNA-DNA Hybridization with In Silico Genomic Analysis.</title>
        <authorList>
            <person name="Nicholson A.C."/>
            <person name="Sammons S."/>
            <person name="Humrighouse B.W."/>
            <person name="Graziano J."/>
            <person name="Lasker B."/>
            <person name="Whitney A.M."/>
            <person name="Mcquiston J.R."/>
        </authorList>
    </citation>
    <scope>NUCLEOTIDE SEQUENCE [LARGE SCALE GENOMIC DNA]</scope>
    <source>
        <strain evidence="2 5">H1892</strain>
        <strain evidence="3 4">H2381</strain>
    </source>
</reference>
<evidence type="ECO:0008006" key="6">
    <source>
        <dbReference type="Google" id="ProtNLM"/>
    </source>
</evidence>
<sequence length="261" mass="28820">MKAFALAALAGMAAMGSAGQAGTVLRYDYQGHDLVPTIWSEWAQEEGILICEGECTTRPGMTGWIEIDVDKIAPYWITDMTFRQTASNMLGVQQTIDYTIYVDEKPQTVTFSKNCADLEWSDCSVPLPDWLNFEFYGLMPSDVETIGTHDYAYEFSFSIDSMWRISSWFALAGGNYHVCGGILSSNTGVESCYDRDDRRLYDSYNDADVPLFAADQPGTWKASVIPAPVPLPAGAPLLLAGTAALFGMAKLRRRSSRDHQA</sequence>